<sequence length="42" mass="4821">MTCKLLVKENLGQHMAPTSQLHFISFSALSWQPNNNYNLELT</sequence>
<organism evidence="1">
    <name type="scientific">Rhizophora mucronata</name>
    <name type="common">Asiatic mangrove</name>
    <dbReference type="NCBI Taxonomy" id="61149"/>
    <lineage>
        <taxon>Eukaryota</taxon>
        <taxon>Viridiplantae</taxon>
        <taxon>Streptophyta</taxon>
        <taxon>Embryophyta</taxon>
        <taxon>Tracheophyta</taxon>
        <taxon>Spermatophyta</taxon>
        <taxon>Magnoliopsida</taxon>
        <taxon>eudicotyledons</taxon>
        <taxon>Gunneridae</taxon>
        <taxon>Pentapetalae</taxon>
        <taxon>rosids</taxon>
        <taxon>fabids</taxon>
        <taxon>Malpighiales</taxon>
        <taxon>Rhizophoraceae</taxon>
        <taxon>Rhizophora</taxon>
    </lineage>
</organism>
<protein>
    <submittedName>
        <fullName evidence="1">Uncharacterized protein</fullName>
    </submittedName>
</protein>
<proteinExistence type="predicted"/>
<reference evidence="1" key="1">
    <citation type="submission" date="2018-02" db="EMBL/GenBank/DDBJ databases">
        <title>Rhizophora mucronata_Transcriptome.</title>
        <authorList>
            <person name="Meera S.P."/>
            <person name="Sreeshan A."/>
            <person name="Augustine A."/>
        </authorList>
    </citation>
    <scope>NUCLEOTIDE SEQUENCE</scope>
    <source>
        <tissue evidence="1">Leaf</tissue>
    </source>
</reference>
<accession>A0A2P2QCT6</accession>
<name>A0A2P2QCT6_RHIMU</name>
<evidence type="ECO:0000313" key="1">
    <source>
        <dbReference type="EMBL" id="MBX64753.1"/>
    </source>
</evidence>
<dbReference type="AlphaFoldDB" id="A0A2P2QCT6"/>
<dbReference type="EMBL" id="GGEC01084269">
    <property type="protein sequence ID" value="MBX64753.1"/>
    <property type="molecule type" value="Transcribed_RNA"/>
</dbReference>